<dbReference type="KEGG" id="mbu:Mbur_0603"/>
<dbReference type="GO" id="GO:0016301">
    <property type="term" value="F:kinase activity"/>
    <property type="evidence" value="ECO:0007669"/>
    <property type="project" value="UniProtKB-KW"/>
</dbReference>
<evidence type="ECO:0000313" key="4">
    <source>
        <dbReference type="EMBL" id="ABE51574.1"/>
    </source>
</evidence>
<dbReference type="SUPFAM" id="SSF56112">
    <property type="entry name" value="Protein kinase-like (PK-like)"/>
    <property type="match status" value="1"/>
</dbReference>
<dbReference type="AlphaFoldDB" id="Q12YA2"/>
<dbReference type="PANTHER" id="PTHR10566">
    <property type="entry name" value="CHAPERONE-ACTIVITY OF BC1 COMPLEX CABC1 -RELATED"/>
    <property type="match status" value="1"/>
</dbReference>
<dbReference type="STRING" id="259564.Mbur_0603"/>
<name>Q12YA2_METBU</name>
<accession>Q12YA2</accession>
<dbReference type="Gene3D" id="1.10.510.10">
    <property type="entry name" value="Transferase(Phosphotransferase) domain 1"/>
    <property type="match status" value="1"/>
</dbReference>
<evidence type="ECO:0000259" key="3">
    <source>
        <dbReference type="Pfam" id="PF03109"/>
    </source>
</evidence>
<keyword evidence="2" id="KW-0472">Membrane</keyword>
<keyword evidence="2" id="KW-0812">Transmembrane</keyword>
<keyword evidence="4" id="KW-0418">Kinase</keyword>
<feature type="transmembrane region" description="Helical" evidence="2">
    <location>
        <begin position="526"/>
        <end position="546"/>
    </location>
</feature>
<dbReference type="CDD" id="cd05121">
    <property type="entry name" value="ABC1_ADCK3-like"/>
    <property type="match status" value="1"/>
</dbReference>
<keyword evidence="5" id="KW-1185">Reference proteome</keyword>
<dbReference type="PANTHER" id="PTHR10566:SF113">
    <property type="entry name" value="PROTEIN ACTIVITY OF BC1 COMPLEX KINASE 7, CHLOROPLASTIC"/>
    <property type="match status" value="1"/>
</dbReference>
<dbReference type="EMBL" id="CP000300">
    <property type="protein sequence ID" value="ABE51574.1"/>
    <property type="molecule type" value="Genomic_DNA"/>
</dbReference>
<keyword evidence="2" id="KW-1133">Transmembrane helix</keyword>
<protein>
    <submittedName>
        <fullName evidence="4">Unusual protein kinase</fullName>
    </submittedName>
</protein>
<proteinExistence type="inferred from homology"/>
<gene>
    <name evidence="4" type="ordered locus">Mbur_0603</name>
</gene>
<dbReference type="InterPro" id="IPR050154">
    <property type="entry name" value="UbiB_kinase"/>
</dbReference>
<feature type="domain" description="ABC1 atypical kinase-like" evidence="3">
    <location>
        <begin position="135"/>
        <end position="345"/>
    </location>
</feature>
<evidence type="ECO:0000256" key="1">
    <source>
        <dbReference type="ARBA" id="ARBA00009670"/>
    </source>
</evidence>
<dbReference type="InterPro" id="IPR011009">
    <property type="entry name" value="Kinase-like_dom_sf"/>
</dbReference>
<dbReference type="InterPro" id="IPR004147">
    <property type="entry name" value="ABC1_dom"/>
</dbReference>
<keyword evidence="4" id="KW-0808">Transferase</keyword>
<evidence type="ECO:0000256" key="2">
    <source>
        <dbReference type="SAM" id="Phobius"/>
    </source>
</evidence>
<sequence length="549" mass="62907">MQYIVLMFKKLRRYFSILKVFIRYNLFSLLYREIQNNYVSNKKITCSVDREAQKNARKLRLAFEDLGVTFIKFGQIMSKRPDLIPFSYVQELSQLQNKVGSISFEEMTASFEGFNCDCQTKDVCDISSGSTTSFISQFDEFNKKPIASASIAQVYEAVLNGQKVAVKIARPNLIDLINVDLSIINDLKPLLVRMGGFGSNFDIDSFLDEFKELLNKEVDLRNEARNIMRFGEIFRSSKDIHIPNVHEALCTESVLVMDYMEGVLVKDLDDKNQKLRSKYAHIISSSYLEQVYVHGFYHADPHSGNILLREDGIAFIDFGEVGIIDSELKRNMLNLFYGIYKKNVDIAFEAFLKIANINKDDIDVHKFKVDLDSLISLQNFALGERQNDSYANLALKYDLALPSDFSTLERSLVLVEGVCLELDPKFNLIEDAKTLISMVMMKRYSPINAAEYFLLEGDRYLEIFKNLPQGINDVIETIRGYRFEKLEEKTKEIKHDKIIDSLSKYVFLSIILVSSAYLATQQDTNLANLGIVGFVVALFLFGVLFLKHQ</sequence>
<comment type="similarity">
    <text evidence="1">Belongs to the protein kinase superfamily. ADCK protein kinase family.</text>
</comment>
<dbReference type="HOGENOM" id="CLU_006533_0_2_2"/>
<organism evidence="4 5">
    <name type="scientific">Methanococcoides burtonii (strain DSM 6242 / NBRC 107633 / OCM 468 / ACE-M)</name>
    <dbReference type="NCBI Taxonomy" id="259564"/>
    <lineage>
        <taxon>Archaea</taxon>
        <taxon>Methanobacteriati</taxon>
        <taxon>Methanobacteriota</taxon>
        <taxon>Stenosarchaea group</taxon>
        <taxon>Methanomicrobia</taxon>
        <taxon>Methanosarcinales</taxon>
        <taxon>Methanosarcinaceae</taxon>
        <taxon>Methanococcoides</taxon>
    </lineage>
</organism>
<reference evidence="5" key="1">
    <citation type="journal article" date="2009" name="ISME J.">
        <title>The genome sequence of the psychrophilic archaeon, Methanococcoides burtonii: the role of genome evolution in cold adaptation.</title>
        <authorList>
            <person name="Allen M.A."/>
            <person name="Lauro F.M."/>
            <person name="Williams T.J."/>
            <person name="Burg D."/>
            <person name="Siddiqui K.S."/>
            <person name="De Francisci D."/>
            <person name="Chong K.W."/>
            <person name="Pilak O."/>
            <person name="Chew H.H."/>
            <person name="De Maere M.Z."/>
            <person name="Ting L."/>
            <person name="Katrib M."/>
            <person name="Ng C."/>
            <person name="Sowers K.R."/>
            <person name="Galperin M.Y."/>
            <person name="Anderson I.J."/>
            <person name="Ivanova N."/>
            <person name="Dalin E."/>
            <person name="Martinez M."/>
            <person name="Lapidus A."/>
            <person name="Hauser L."/>
            <person name="Land M."/>
            <person name="Thomas T."/>
            <person name="Cavicchioli R."/>
        </authorList>
    </citation>
    <scope>NUCLEOTIDE SEQUENCE [LARGE SCALE GENOMIC DNA]</scope>
    <source>
        <strain evidence="5">DSM 6242 / NBRC 107633 / OCM 468 / ACE-M</strain>
    </source>
</reference>
<dbReference type="Proteomes" id="UP000001979">
    <property type="component" value="Chromosome"/>
</dbReference>
<evidence type="ECO:0000313" key="5">
    <source>
        <dbReference type="Proteomes" id="UP000001979"/>
    </source>
</evidence>
<dbReference type="Pfam" id="PF03109">
    <property type="entry name" value="ABC1"/>
    <property type="match status" value="1"/>
</dbReference>